<evidence type="ECO:0000256" key="1">
    <source>
        <dbReference type="SAM" id="MobiDB-lite"/>
    </source>
</evidence>
<reference evidence="2" key="1">
    <citation type="submission" date="2017-07" db="EMBL/GenBank/DDBJ databases">
        <title>Taro Niue Genome Assembly and Annotation.</title>
        <authorList>
            <person name="Atibalentja N."/>
            <person name="Keating K."/>
            <person name="Fields C.J."/>
        </authorList>
    </citation>
    <scope>NUCLEOTIDE SEQUENCE</scope>
    <source>
        <strain evidence="2">Niue_2</strain>
        <tissue evidence="2">Leaf</tissue>
    </source>
</reference>
<evidence type="ECO:0000313" key="2">
    <source>
        <dbReference type="EMBL" id="MQM08269.1"/>
    </source>
</evidence>
<comment type="caution">
    <text evidence="2">The sequence shown here is derived from an EMBL/GenBank/DDBJ whole genome shotgun (WGS) entry which is preliminary data.</text>
</comment>
<dbReference type="EMBL" id="NMUH01004078">
    <property type="protein sequence ID" value="MQM08269.1"/>
    <property type="molecule type" value="Genomic_DNA"/>
</dbReference>
<accession>A0A843WEZ7</accession>
<evidence type="ECO:0000313" key="3">
    <source>
        <dbReference type="Proteomes" id="UP000652761"/>
    </source>
</evidence>
<protein>
    <submittedName>
        <fullName evidence="2">Uncharacterized protein</fullName>
    </submittedName>
</protein>
<feature type="compositionally biased region" description="Polar residues" evidence="1">
    <location>
        <begin position="102"/>
        <end position="111"/>
    </location>
</feature>
<feature type="region of interest" description="Disordered" evidence="1">
    <location>
        <begin position="79"/>
        <end position="111"/>
    </location>
</feature>
<dbReference type="Proteomes" id="UP000652761">
    <property type="component" value="Unassembled WGS sequence"/>
</dbReference>
<keyword evidence="3" id="KW-1185">Reference proteome</keyword>
<sequence length="111" mass="11882">MVNRLLAERWVSVLFSAVPRVPTALAGEGLLGAHRRGSSVSDGLQRRLWRRVLSVAVRANIVSSCSLSELRAVFCKSSGSMGGGATLGVPGEGSERSGRYSWYQSEESAEI</sequence>
<organism evidence="2 3">
    <name type="scientific">Colocasia esculenta</name>
    <name type="common">Wild taro</name>
    <name type="synonym">Arum esculentum</name>
    <dbReference type="NCBI Taxonomy" id="4460"/>
    <lineage>
        <taxon>Eukaryota</taxon>
        <taxon>Viridiplantae</taxon>
        <taxon>Streptophyta</taxon>
        <taxon>Embryophyta</taxon>
        <taxon>Tracheophyta</taxon>
        <taxon>Spermatophyta</taxon>
        <taxon>Magnoliopsida</taxon>
        <taxon>Liliopsida</taxon>
        <taxon>Araceae</taxon>
        <taxon>Aroideae</taxon>
        <taxon>Colocasieae</taxon>
        <taxon>Colocasia</taxon>
    </lineage>
</organism>
<name>A0A843WEZ7_COLES</name>
<gene>
    <name evidence="2" type="ORF">Taro_041122</name>
</gene>
<dbReference type="AlphaFoldDB" id="A0A843WEZ7"/>
<proteinExistence type="predicted"/>
<feature type="non-terminal residue" evidence="2">
    <location>
        <position position="1"/>
    </location>
</feature>